<feature type="transmembrane region" description="Helical" evidence="1">
    <location>
        <begin position="134"/>
        <end position="152"/>
    </location>
</feature>
<dbReference type="RefSeq" id="WP_254012937.1">
    <property type="nucleotide sequence ID" value="NZ_JAMZMM010000174.1"/>
</dbReference>
<comment type="caution">
    <text evidence="2">The sequence shown here is derived from an EMBL/GenBank/DDBJ whole genome shotgun (WGS) entry which is preliminary data.</text>
</comment>
<dbReference type="EMBL" id="JAMZMM010000174">
    <property type="protein sequence ID" value="MCP2730173.1"/>
    <property type="molecule type" value="Genomic_DNA"/>
</dbReference>
<dbReference type="Proteomes" id="UP001204953">
    <property type="component" value="Unassembled WGS sequence"/>
</dbReference>
<dbReference type="AlphaFoldDB" id="A0AAE3GUT2"/>
<proteinExistence type="predicted"/>
<keyword evidence="1" id="KW-0472">Membrane</keyword>
<protein>
    <submittedName>
        <fullName evidence="2">Uncharacterized protein</fullName>
    </submittedName>
</protein>
<keyword evidence="1" id="KW-1133">Transmembrane helix</keyword>
<organism evidence="2 3">
    <name type="scientific">Limnofasciculus baicalensis BBK-W-15</name>
    <dbReference type="NCBI Taxonomy" id="2699891"/>
    <lineage>
        <taxon>Bacteria</taxon>
        <taxon>Bacillati</taxon>
        <taxon>Cyanobacteriota</taxon>
        <taxon>Cyanophyceae</taxon>
        <taxon>Coleofasciculales</taxon>
        <taxon>Coleofasciculaceae</taxon>
        <taxon>Limnofasciculus</taxon>
        <taxon>Limnofasciculus baicalensis</taxon>
    </lineage>
</organism>
<name>A0AAE3GUT2_9CYAN</name>
<keyword evidence="3" id="KW-1185">Reference proteome</keyword>
<gene>
    <name evidence="2" type="ORF">NJ959_17215</name>
</gene>
<evidence type="ECO:0000313" key="3">
    <source>
        <dbReference type="Proteomes" id="UP001204953"/>
    </source>
</evidence>
<accession>A0AAE3GUT2</accession>
<reference evidence="2" key="1">
    <citation type="submission" date="2022-06" db="EMBL/GenBank/DDBJ databases">
        <title>New cyanobacteria of genus Symplocastrum in benthos of Lake Baikal.</title>
        <authorList>
            <person name="Sorokovikova E."/>
            <person name="Tikhonova I."/>
            <person name="Krasnopeev A."/>
            <person name="Evseev P."/>
            <person name="Gladkikh A."/>
            <person name="Belykh O."/>
        </authorList>
    </citation>
    <scope>NUCLEOTIDE SEQUENCE</scope>
    <source>
        <strain evidence="2">BBK-W-15</strain>
    </source>
</reference>
<feature type="transmembrane region" description="Helical" evidence="1">
    <location>
        <begin position="43"/>
        <end position="65"/>
    </location>
</feature>
<sequence>MTQEISGKYPNQHPWYGRIWAGCKQFPKFLSQGSKNPPTTSGIAAAALISAGIGCFAMMVSHHLVDADKTKTMEKLVWSIGSWIPGSNNPDKMWGNIGSYTGKETMLLIGWLVSWPLLNVLWKNKNIKAKTMIFWLLALMIAATAMSWHPLFPYLPLI</sequence>
<evidence type="ECO:0000256" key="1">
    <source>
        <dbReference type="SAM" id="Phobius"/>
    </source>
</evidence>
<keyword evidence="1" id="KW-0812">Transmembrane</keyword>
<evidence type="ECO:0000313" key="2">
    <source>
        <dbReference type="EMBL" id="MCP2730173.1"/>
    </source>
</evidence>